<reference evidence="3" key="1">
    <citation type="submission" date="2019-11" db="EMBL/GenBank/DDBJ databases">
        <title>Leishmania tarentolae CDS.</title>
        <authorList>
            <person name="Goto Y."/>
            <person name="Yamagishi J."/>
        </authorList>
    </citation>
    <scope>NUCLEOTIDE SEQUENCE [LARGE SCALE GENOMIC DNA]</scope>
    <source>
        <strain evidence="3">Parrot Tar II</strain>
    </source>
</reference>
<comment type="caution">
    <text evidence="3">The sequence shown here is derived from an EMBL/GenBank/DDBJ whole genome shotgun (WGS) entry which is preliminary data.</text>
</comment>
<proteinExistence type="predicted"/>
<feature type="chain" id="PRO_5025024906" evidence="2">
    <location>
        <begin position="25"/>
        <end position="225"/>
    </location>
</feature>
<organism evidence="3 4">
    <name type="scientific">Leishmania tarentolae</name>
    <name type="common">Sauroleishmania tarentolae</name>
    <dbReference type="NCBI Taxonomy" id="5689"/>
    <lineage>
        <taxon>Eukaryota</taxon>
        <taxon>Discoba</taxon>
        <taxon>Euglenozoa</taxon>
        <taxon>Kinetoplastea</taxon>
        <taxon>Metakinetoplastina</taxon>
        <taxon>Trypanosomatida</taxon>
        <taxon>Trypanosomatidae</taxon>
        <taxon>Leishmaniinae</taxon>
        <taxon>Leishmania</taxon>
        <taxon>lizard Leishmania</taxon>
    </lineage>
</organism>
<sequence length="225" mass="23267">MHDYFLFILFSATIFLLCISCCIGCKVGQRQRLQEGPPDGRQNLFAGGTNNTGGATGALGQPSHTTPAYYQEIYYQHQYPHGFGGYSGGAFQPAAANASHATSLPQGDTRPAMSATPLCAVPPGAQISNADCLQRFPEALVTNANGSGNGTSDGAAAVSNGAASHPEAESPYGEADYVPRASAAPLQQMPPPPLYPTAPPRQTPPEQTGSDPSGTDKVGKGKDLS</sequence>
<feature type="signal peptide" evidence="2">
    <location>
        <begin position="1"/>
        <end position="24"/>
    </location>
</feature>
<dbReference type="OrthoDB" id="267585at2759"/>
<accession>A0A640KUL2</accession>
<evidence type="ECO:0000313" key="4">
    <source>
        <dbReference type="Proteomes" id="UP000419144"/>
    </source>
</evidence>
<gene>
    <name evidence="3" type="ORF">LtaPh_3123100</name>
</gene>
<dbReference type="Proteomes" id="UP000419144">
    <property type="component" value="Unassembled WGS sequence"/>
</dbReference>
<name>A0A640KUL2_LEITA</name>
<evidence type="ECO:0000313" key="3">
    <source>
        <dbReference type="EMBL" id="GET91189.1"/>
    </source>
</evidence>
<keyword evidence="2" id="KW-0732">Signal</keyword>
<protein>
    <submittedName>
        <fullName evidence="3">Unspecified product</fullName>
    </submittedName>
</protein>
<feature type="region of interest" description="Disordered" evidence="1">
    <location>
        <begin position="34"/>
        <end position="61"/>
    </location>
</feature>
<feature type="region of interest" description="Disordered" evidence="1">
    <location>
        <begin position="144"/>
        <end position="225"/>
    </location>
</feature>
<evidence type="ECO:0000256" key="1">
    <source>
        <dbReference type="SAM" id="MobiDB-lite"/>
    </source>
</evidence>
<dbReference type="EMBL" id="BLBS01000047">
    <property type="protein sequence ID" value="GET91189.1"/>
    <property type="molecule type" value="Genomic_DNA"/>
</dbReference>
<evidence type="ECO:0000256" key="2">
    <source>
        <dbReference type="SAM" id="SignalP"/>
    </source>
</evidence>
<keyword evidence="4" id="KW-1185">Reference proteome</keyword>
<dbReference type="AlphaFoldDB" id="A0A640KUL2"/>
<feature type="compositionally biased region" description="Pro residues" evidence="1">
    <location>
        <begin position="188"/>
        <end position="203"/>
    </location>
</feature>
<dbReference type="VEuPathDB" id="TriTrypDB:LtaPh_3123100"/>